<feature type="transmembrane region" description="Helical" evidence="13">
    <location>
        <begin position="131"/>
        <end position="148"/>
    </location>
</feature>
<evidence type="ECO:0000256" key="6">
    <source>
        <dbReference type="ARBA" id="ARBA00022538"/>
    </source>
</evidence>
<evidence type="ECO:0000256" key="11">
    <source>
        <dbReference type="ARBA" id="ARBA00023136"/>
    </source>
</evidence>
<evidence type="ECO:0000256" key="7">
    <source>
        <dbReference type="ARBA" id="ARBA00022692"/>
    </source>
</evidence>
<accession>A0A368VBC6</accession>
<feature type="transmembrane region" description="Helical" evidence="13">
    <location>
        <begin position="453"/>
        <end position="475"/>
    </location>
</feature>
<evidence type="ECO:0000256" key="5">
    <source>
        <dbReference type="ARBA" id="ARBA00022519"/>
    </source>
</evidence>
<dbReference type="GO" id="GO:0015379">
    <property type="term" value="F:potassium:chloride symporter activity"/>
    <property type="evidence" value="ECO:0007669"/>
    <property type="project" value="InterPro"/>
</dbReference>
<keyword evidence="15" id="KW-1185">Reference proteome</keyword>
<feature type="transmembrane region" description="Helical" evidence="13">
    <location>
        <begin position="12"/>
        <end position="31"/>
    </location>
</feature>
<evidence type="ECO:0000256" key="9">
    <source>
        <dbReference type="ARBA" id="ARBA00022989"/>
    </source>
</evidence>
<keyword evidence="3" id="KW-0813">Transport</keyword>
<keyword evidence="9 13" id="KW-1133">Transmembrane helix</keyword>
<evidence type="ECO:0000256" key="12">
    <source>
        <dbReference type="PIRSR" id="PIRSR006247-1"/>
    </source>
</evidence>
<feature type="transmembrane region" description="Helical" evidence="13">
    <location>
        <begin position="392"/>
        <end position="413"/>
    </location>
</feature>
<dbReference type="Proteomes" id="UP000252733">
    <property type="component" value="Unassembled WGS sequence"/>
</dbReference>
<dbReference type="Pfam" id="PF02386">
    <property type="entry name" value="TrkH"/>
    <property type="match status" value="1"/>
</dbReference>
<dbReference type="GO" id="GO:0046872">
    <property type="term" value="F:metal ion binding"/>
    <property type="evidence" value="ECO:0007669"/>
    <property type="project" value="UniProtKB-KW"/>
</dbReference>
<evidence type="ECO:0000313" key="14">
    <source>
        <dbReference type="EMBL" id="RCW38557.1"/>
    </source>
</evidence>
<comment type="caution">
    <text evidence="14">The sequence shown here is derived from an EMBL/GenBank/DDBJ whole genome shotgun (WGS) entry which is preliminary data.</text>
</comment>
<comment type="subcellular location">
    <subcellularLocation>
        <location evidence="1">Cell inner membrane</location>
        <topology evidence="1">Multi-pass membrane protein</topology>
    </subcellularLocation>
</comment>
<organism evidence="14 15">
    <name type="scientific">Marinilabilia salmonicolor</name>
    <dbReference type="NCBI Taxonomy" id="989"/>
    <lineage>
        <taxon>Bacteria</taxon>
        <taxon>Pseudomonadati</taxon>
        <taxon>Bacteroidota</taxon>
        <taxon>Bacteroidia</taxon>
        <taxon>Marinilabiliales</taxon>
        <taxon>Marinilabiliaceae</taxon>
        <taxon>Marinilabilia</taxon>
    </lineage>
</organism>
<keyword evidence="8 12" id="KW-0630">Potassium</keyword>
<evidence type="ECO:0000256" key="3">
    <source>
        <dbReference type="ARBA" id="ARBA00022448"/>
    </source>
</evidence>
<evidence type="ECO:0000256" key="1">
    <source>
        <dbReference type="ARBA" id="ARBA00004429"/>
    </source>
</evidence>
<proteinExistence type="inferred from homology"/>
<name>A0A368VBC6_9BACT</name>
<keyword evidence="7 13" id="KW-0812">Transmembrane</keyword>
<dbReference type="RefSeq" id="WP_114436380.1">
    <property type="nucleotide sequence ID" value="NZ_QPIZ01000003.1"/>
</dbReference>
<feature type="transmembrane region" description="Helical" evidence="13">
    <location>
        <begin position="269"/>
        <end position="290"/>
    </location>
</feature>
<dbReference type="GO" id="GO:0005886">
    <property type="term" value="C:plasma membrane"/>
    <property type="evidence" value="ECO:0007669"/>
    <property type="project" value="UniProtKB-SubCell"/>
</dbReference>
<keyword evidence="10" id="KW-0406">Ion transport</keyword>
<feature type="transmembrane region" description="Helical" evidence="13">
    <location>
        <begin position="233"/>
        <end position="257"/>
    </location>
</feature>
<protein>
    <submittedName>
        <fullName evidence="14">Trk system potassium uptake protein TrkH</fullName>
    </submittedName>
</protein>
<keyword evidence="4" id="KW-1003">Cell membrane</keyword>
<gene>
    <name evidence="14" type="ORF">DFO77_10322</name>
</gene>
<feature type="binding site" evidence="12">
    <location>
        <position position="109"/>
    </location>
    <ligand>
        <name>K(+)</name>
        <dbReference type="ChEBI" id="CHEBI:29103"/>
    </ligand>
</feature>
<dbReference type="InterPro" id="IPR003445">
    <property type="entry name" value="Cat_transpt"/>
</dbReference>
<feature type="binding site" evidence="12">
    <location>
        <position position="430"/>
    </location>
    <ligand>
        <name>K(+)</name>
        <dbReference type="ChEBI" id="CHEBI:29103"/>
    </ligand>
</feature>
<keyword evidence="5" id="KW-0997">Cell inner membrane</keyword>
<dbReference type="PIRSF" id="PIRSF006247">
    <property type="entry name" value="TrkH"/>
    <property type="match status" value="1"/>
</dbReference>
<evidence type="ECO:0000256" key="4">
    <source>
        <dbReference type="ARBA" id="ARBA00022475"/>
    </source>
</evidence>
<feature type="binding site" evidence="12">
    <location>
        <position position="110"/>
    </location>
    <ligand>
        <name>K(+)</name>
        <dbReference type="ChEBI" id="CHEBI:29103"/>
    </ligand>
</feature>
<evidence type="ECO:0000256" key="8">
    <source>
        <dbReference type="ARBA" id="ARBA00022958"/>
    </source>
</evidence>
<comment type="similarity">
    <text evidence="2">Belongs to the TrkH potassium transport family.</text>
</comment>
<dbReference type="PANTHER" id="PTHR32024">
    <property type="entry name" value="TRK SYSTEM POTASSIUM UPTAKE PROTEIN TRKG-RELATED"/>
    <property type="match status" value="1"/>
</dbReference>
<evidence type="ECO:0000256" key="10">
    <source>
        <dbReference type="ARBA" id="ARBA00023065"/>
    </source>
</evidence>
<evidence type="ECO:0000256" key="13">
    <source>
        <dbReference type="SAM" id="Phobius"/>
    </source>
</evidence>
<sequence length="477" mass="52994">MKKEIIIKHLGVVLLLNGVFLFISFLISFFLNESSTVALLFSALICGIFGVFPLIFVERTEHISFNEGLTIVVLGWIITCVVGMLPYLMWGGEFTLTNAWFESVSGFTTTGSTILTEIESLPKGILFWRSSTHWIGGIGVILFVLLILPRSKGQRITIYNTEISSLSKMNFRYNTRKIVHILAVVYISLTLLETIALMVFGMNFFDAINHSFATIATGGFSTKNLSIAEYNNLGIEVIIMVFMILSGNHFGLIYGTIMLKKENLFRSSLARTFVSVLLIGVLLVTLKLYLSGTYDLLTSLRYASFQVISLGTTTGFATVDTIHWPIFTQIILIYFTIQCAMSGSTSGGLKFDRVYIFFKLLGKQIKLLKHPNSVFVSKFDGKRIDEKLEEQTLVFIVLYVAVFFATTIILTAMDIDGMTAFSASIATLGNVGPGFENVSSLGNFASLPDFGKFVLSVNMLLGRLEIFNILALIMIKK</sequence>
<feature type="binding site" evidence="12">
    <location>
        <position position="218"/>
    </location>
    <ligand>
        <name>K(+)</name>
        <dbReference type="ChEBI" id="CHEBI:29103"/>
    </ligand>
</feature>
<keyword evidence="12" id="KW-0479">Metal-binding</keyword>
<reference evidence="14 15" key="1">
    <citation type="submission" date="2018-07" db="EMBL/GenBank/DDBJ databases">
        <title>Freshwater and sediment microbial communities from various areas in North America, analyzing microbe dynamics in response to fracking.</title>
        <authorList>
            <person name="Lamendella R."/>
        </authorList>
    </citation>
    <scope>NUCLEOTIDE SEQUENCE [LARGE SCALE GENOMIC DNA]</scope>
    <source>
        <strain evidence="14 15">160A</strain>
    </source>
</reference>
<feature type="transmembrane region" description="Helical" evidence="13">
    <location>
        <begin position="37"/>
        <end position="57"/>
    </location>
</feature>
<feature type="binding site" evidence="12">
    <location>
        <position position="431"/>
    </location>
    <ligand>
        <name>K(+)</name>
        <dbReference type="ChEBI" id="CHEBI:29103"/>
    </ligand>
</feature>
<feature type="binding site" evidence="12">
    <location>
        <position position="314"/>
    </location>
    <ligand>
        <name>K(+)</name>
        <dbReference type="ChEBI" id="CHEBI:29103"/>
    </ligand>
</feature>
<dbReference type="AlphaFoldDB" id="A0A368VBC6"/>
<dbReference type="EMBL" id="QPIZ01000003">
    <property type="protein sequence ID" value="RCW38557.1"/>
    <property type="molecule type" value="Genomic_DNA"/>
</dbReference>
<dbReference type="PANTHER" id="PTHR32024:SF2">
    <property type="entry name" value="TRK SYSTEM POTASSIUM UPTAKE PROTEIN TRKG-RELATED"/>
    <property type="match status" value="1"/>
</dbReference>
<evidence type="ECO:0000313" key="15">
    <source>
        <dbReference type="Proteomes" id="UP000252733"/>
    </source>
</evidence>
<dbReference type="InterPro" id="IPR004772">
    <property type="entry name" value="TrkH"/>
</dbReference>
<feature type="binding site" evidence="12">
    <location>
        <position position="313"/>
    </location>
    <ligand>
        <name>K(+)</name>
        <dbReference type="ChEBI" id="CHEBI:29103"/>
    </ligand>
</feature>
<feature type="transmembrane region" description="Helical" evidence="13">
    <location>
        <begin position="178"/>
        <end position="202"/>
    </location>
</feature>
<feature type="transmembrane region" description="Helical" evidence="13">
    <location>
        <begin position="69"/>
        <end position="90"/>
    </location>
</feature>
<keyword evidence="11 13" id="KW-0472">Membrane</keyword>
<keyword evidence="6" id="KW-0633">Potassium transport</keyword>
<evidence type="ECO:0000256" key="2">
    <source>
        <dbReference type="ARBA" id="ARBA00009137"/>
    </source>
</evidence>